<dbReference type="AlphaFoldDB" id="A0A6J4SPD9"/>
<gene>
    <name evidence="2" type="ORF">AVDCRST_MAG05-2419</name>
</gene>
<dbReference type="EMBL" id="CADCVM010000260">
    <property type="protein sequence ID" value="CAA9500639.1"/>
    <property type="molecule type" value="Genomic_DNA"/>
</dbReference>
<evidence type="ECO:0000256" key="1">
    <source>
        <dbReference type="SAM" id="MobiDB-lite"/>
    </source>
</evidence>
<feature type="compositionally biased region" description="Basic and acidic residues" evidence="1">
    <location>
        <begin position="1"/>
        <end position="11"/>
    </location>
</feature>
<reference evidence="2" key="1">
    <citation type="submission" date="2020-02" db="EMBL/GenBank/DDBJ databases">
        <authorList>
            <person name="Meier V. D."/>
        </authorList>
    </citation>
    <scope>NUCLEOTIDE SEQUENCE</scope>
    <source>
        <strain evidence="2">AVDCRST_MAG05</strain>
    </source>
</reference>
<proteinExistence type="predicted"/>
<organism evidence="2">
    <name type="scientific">uncultured Rubrobacteraceae bacterium</name>
    <dbReference type="NCBI Taxonomy" id="349277"/>
    <lineage>
        <taxon>Bacteria</taxon>
        <taxon>Bacillati</taxon>
        <taxon>Actinomycetota</taxon>
        <taxon>Rubrobacteria</taxon>
        <taxon>Rubrobacterales</taxon>
        <taxon>Rubrobacteraceae</taxon>
        <taxon>environmental samples</taxon>
    </lineage>
</organism>
<feature type="compositionally biased region" description="Basic and acidic residues" evidence="1">
    <location>
        <begin position="19"/>
        <end position="31"/>
    </location>
</feature>
<evidence type="ECO:0000313" key="2">
    <source>
        <dbReference type="EMBL" id="CAA9500639.1"/>
    </source>
</evidence>
<feature type="non-terminal residue" evidence="2">
    <location>
        <position position="31"/>
    </location>
</feature>
<name>A0A6J4SPD9_9ACTN</name>
<protein>
    <submittedName>
        <fullName evidence="2">Uncharacterized protein</fullName>
    </submittedName>
</protein>
<accession>A0A6J4SPD9</accession>
<feature type="region of interest" description="Disordered" evidence="1">
    <location>
        <begin position="1"/>
        <end position="31"/>
    </location>
</feature>
<sequence>MGRSSTHERARSQLLTPDGIDRSLRRISHEI</sequence>